<evidence type="ECO:0000256" key="3">
    <source>
        <dbReference type="ARBA" id="ARBA00022448"/>
    </source>
</evidence>
<dbReference type="GO" id="GO:0015288">
    <property type="term" value="F:porin activity"/>
    <property type="evidence" value="ECO:0007669"/>
    <property type="project" value="UniProtKB-KW"/>
</dbReference>
<keyword evidence="8" id="KW-0626">Porin</keyword>
<evidence type="ECO:0000256" key="10">
    <source>
        <dbReference type="ARBA" id="ARBA00023237"/>
    </source>
</evidence>
<dbReference type="SUPFAM" id="SSF56935">
    <property type="entry name" value="Porins"/>
    <property type="match status" value="1"/>
</dbReference>
<sequence length="393" mass="41430">MNRLTRRKQCLIRYPVGRTVGLHGIHRFASCSILGAMVAGLLLPANEARAQSSVQLYGIVDGALTYTTNIKGGHAWAQSSGVARNDRWGFRGVEDLGGGYQAIFRLENGFSINNGTLGQGGLEFGRQAYVGLASDRMGTVTLGRQYDFMTSNLSAFSAGSLIPSVFAFHLGDLDRLGGERINNAVKYVTPTLAGLQLGGFYAFGGQPGDFVTNSASSFGATYAQGPLHLAAAYTAIHNFQATFGIGTSVLGTQLSGSGALGTLSTPPTFDKLVVSGVAAGYQLGAVSLQGLFTLVDFQNHGQSSVLRTGEGNAQYKVSAAVMLAASYAYSKLDGEHWNQIAVGADYILSSRTDLYLNAVYLRASSGVTAELFLLSPSSSNTQTIVSLGLRHTF</sequence>
<evidence type="ECO:0000256" key="1">
    <source>
        <dbReference type="ARBA" id="ARBA00004571"/>
    </source>
</evidence>
<dbReference type="InterPro" id="IPR001702">
    <property type="entry name" value="Porin_Gram-ve"/>
</dbReference>
<dbReference type="GO" id="GO:0046930">
    <property type="term" value="C:pore complex"/>
    <property type="evidence" value="ECO:0007669"/>
    <property type="project" value="UniProtKB-KW"/>
</dbReference>
<keyword evidence="11" id="KW-1133">Transmembrane helix</keyword>
<evidence type="ECO:0000256" key="11">
    <source>
        <dbReference type="SAM" id="Phobius"/>
    </source>
</evidence>
<dbReference type="Proteomes" id="UP000199706">
    <property type="component" value="Unassembled WGS sequence"/>
</dbReference>
<feature type="domain" description="Porin" evidence="12">
    <location>
        <begin position="45"/>
        <end position="363"/>
    </location>
</feature>
<dbReference type="PANTHER" id="PTHR34501:SF9">
    <property type="entry name" value="MAJOR OUTER MEMBRANE PROTEIN P.IA"/>
    <property type="match status" value="1"/>
</dbReference>
<comment type="subcellular location">
    <subcellularLocation>
        <location evidence="1">Cell outer membrane</location>
        <topology evidence="1">Multi-pass membrane protein</topology>
    </subcellularLocation>
</comment>
<evidence type="ECO:0000256" key="8">
    <source>
        <dbReference type="ARBA" id="ARBA00023114"/>
    </source>
</evidence>
<reference evidence="13 14" key="1">
    <citation type="submission" date="2016-10" db="EMBL/GenBank/DDBJ databases">
        <authorList>
            <person name="de Groot N.N."/>
        </authorList>
    </citation>
    <scope>NUCLEOTIDE SEQUENCE [LARGE SCALE GENOMIC DNA]</scope>
    <source>
        <strain evidence="13 14">LMG 2247</strain>
    </source>
</reference>
<evidence type="ECO:0000256" key="7">
    <source>
        <dbReference type="ARBA" id="ARBA00023065"/>
    </source>
</evidence>
<keyword evidence="9 11" id="KW-0472">Membrane</keyword>
<dbReference type="AlphaFoldDB" id="A0A1G8C1K7"/>
<evidence type="ECO:0000313" key="14">
    <source>
        <dbReference type="Proteomes" id="UP000199706"/>
    </source>
</evidence>
<dbReference type="GO" id="GO:0034220">
    <property type="term" value="P:monoatomic ion transmembrane transport"/>
    <property type="evidence" value="ECO:0007669"/>
    <property type="project" value="InterPro"/>
</dbReference>
<dbReference type="OrthoDB" id="8982743at2"/>
<dbReference type="InterPro" id="IPR023614">
    <property type="entry name" value="Porin_dom_sf"/>
</dbReference>
<evidence type="ECO:0000256" key="5">
    <source>
        <dbReference type="ARBA" id="ARBA00022692"/>
    </source>
</evidence>
<keyword evidence="5 11" id="KW-0812">Transmembrane</keyword>
<dbReference type="PRINTS" id="PR00184">
    <property type="entry name" value="NEISSPPORIN"/>
</dbReference>
<comment type="subunit">
    <text evidence="2">Homotrimer.</text>
</comment>
<evidence type="ECO:0000256" key="9">
    <source>
        <dbReference type="ARBA" id="ARBA00023136"/>
    </source>
</evidence>
<keyword evidence="4" id="KW-1134">Transmembrane beta strand</keyword>
<dbReference type="PRINTS" id="PR00182">
    <property type="entry name" value="ECOLNEIPORIN"/>
</dbReference>
<protein>
    <submittedName>
        <fullName evidence="13">Outer membrane protein OmpU</fullName>
    </submittedName>
</protein>
<dbReference type="GO" id="GO:0009279">
    <property type="term" value="C:cell outer membrane"/>
    <property type="evidence" value="ECO:0007669"/>
    <property type="project" value="UniProtKB-SubCell"/>
</dbReference>
<dbReference type="Pfam" id="PF13609">
    <property type="entry name" value="Porin_4"/>
    <property type="match status" value="1"/>
</dbReference>
<keyword evidence="3" id="KW-0813">Transport</keyword>
<evidence type="ECO:0000256" key="6">
    <source>
        <dbReference type="ARBA" id="ARBA00022729"/>
    </source>
</evidence>
<feature type="transmembrane region" description="Helical" evidence="11">
    <location>
        <begin position="20"/>
        <end position="43"/>
    </location>
</feature>
<dbReference type="Gene3D" id="2.40.160.10">
    <property type="entry name" value="Porin"/>
    <property type="match status" value="1"/>
</dbReference>
<dbReference type="InterPro" id="IPR050298">
    <property type="entry name" value="Gram-neg_bact_OMP"/>
</dbReference>
<dbReference type="PANTHER" id="PTHR34501">
    <property type="entry name" value="PROTEIN YDDL-RELATED"/>
    <property type="match status" value="1"/>
</dbReference>
<evidence type="ECO:0000313" key="13">
    <source>
        <dbReference type="EMBL" id="SDH39342.1"/>
    </source>
</evidence>
<evidence type="ECO:0000256" key="4">
    <source>
        <dbReference type="ARBA" id="ARBA00022452"/>
    </source>
</evidence>
<dbReference type="EMBL" id="FNCJ01000009">
    <property type="protein sequence ID" value="SDH39342.1"/>
    <property type="molecule type" value="Genomic_DNA"/>
</dbReference>
<accession>A0A1G8C1K7</accession>
<dbReference type="InterPro" id="IPR033900">
    <property type="entry name" value="Gram_neg_porin_domain"/>
</dbReference>
<dbReference type="CDD" id="cd00342">
    <property type="entry name" value="gram_neg_porins"/>
    <property type="match status" value="1"/>
</dbReference>
<gene>
    <name evidence="13" type="ORF">SAMN05216466_109237</name>
</gene>
<dbReference type="InterPro" id="IPR002299">
    <property type="entry name" value="Porin_Neis"/>
</dbReference>
<keyword evidence="7" id="KW-0406">Ion transport</keyword>
<name>A0A1G8C1K7_9BURK</name>
<proteinExistence type="predicted"/>
<evidence type="ECO:0000256" key="2">
    <source>
        <dbReference type="ARBA" id="ARBA00011233"/>
    </source>
</evidence>
<evidence type="ECO:0000259" key="12">
    <source>
        <dbReference type="Pfam" id="PF13609"/>
    </source>
</evidence>
<keyword evidence="6" id="KW-0732">Signal</keyword>
<keyword evidence="10" id="KW-0998">Cell outer membrane</keyword>
<organism evidence="13 14">
    <name type="scientific">Paraburkholderia phenazinium</name>
    <dbReference type="NCBI Taxonomy" id="60549"/>
    <lineage>
        <taxon>Bacteria</taxon>
        <taxon>Pseudomonadati</taxon>
        <taxon>Pseudomonadota</taxon>
        <taxon>Betaproteobacteria</taxon>
        <taxon>Burkholderiales</taxon>
        <taxon>Burkholderiaceae</taxon>
        <taxon>Paraburkholderia</taxon>
    </lineage>
</organism>